<organism evidence="2 3">
    <name type="scientific">Planomonospora corallina</name>
    <dbReference type="NCBI Taxonomy" id="1806052"/>
    <lineage>
        <taxon>Bacteria</taxon>
        <taxon>Bacillati</taxon>
        <taxon>Actinomycetota</taxon>
        <taxon>Actinomycetes</taxon>
        <taxon>Streptosporangiales</taxon>
        <taxon>Streptosporangiaceae</taxon>
        <taxon>Planomonospora</taxon>
    </lineage>
</organism>
<dbReference type="InterPro" id="IPR010982">
    <property type="entry name" value="Lambda_DNA-bd_dom_sf"/>
</dbReference>
<evidence type="ECO:0000313" key="2">
    <source>
        <dbReference type="EMBL" id="MFC4061446.1"/>
    </source>
</evidence>
<dbReference type="Proteomes" id="UP001595850">
    <property type="component" value="Unassembled WGS sequence"/>
</dbReference>
<accession>A0ABV8IB99</accession>
<protein>
    <submittedName>
        <fullName evidence="2">Helix-turn-helix transcriptional regulator</fullName>
    </submittedName>
</protein>
<sequence length="489" mass="53277">MPPRAKPGSKAEREALREEMRQTGCSLAEIVIEMRARWRMRPREAWRHAHGWTLQQVADRLDVAAVAHPGGALACDASLVGKWERWPDRAGRRPTLRVLTLLAGIYGCAVEDLLDLEDRQAFPAEELLLLQRPEPPAEPRPAPAEIEPETVPPAGAELVRTAAAESAAWAAWAETTNVGDFALEQMLADTRTLATAYLSEDPLTVFGQARRLRDQVFALLEGHQYPRQATELYAAAGYLCALLAWISSDLGQMQGADTQGRTAWLCAELAGHNELRAWVLSTRSKIAMWDGRLREAITYARRGATYAPQGSAEVMLASQEADAWSLLGAAEEARTAVLRAADARDHAAGTDEVGGIFTCTEFRRANYASAVLLRIGSPDEALREAEAAFARREPRAYGTTAQVRIVQAAAHLTLRQPDGAAEALRPVLALPPQQRLEPVTRRVQELGAALARSSMADSTPAVGLQAAIQEWCLESAPRVLALSRGEEAI</sequence>
<reference evidence="3" key="1">
    <citation type="journal article" date="2019" name="Int. J. Syst. Evol. Microbiol.">
        <title>The Global Catalogue of Microorganisms (GCM) 10K type strain sequencing project: providing services to taxonomists for standard genome sequencing and annotation.</title>
        <authorList>
            <consortium name="The Broad Institute Genomics Platform"/>
            <consortium name="The Broad Institute Genome Sequencing Center for Infectious Disease"/>
            <person name="Wu L."/>
            <person name="Ma J."/>
        </authorList>
    </citation>
    <scope>NUCLEOTIDE SEQUENCE [LARGE SCALE GENOMIC DNA]</scope>
    <source>
        <strain evidence="3">TBRC 4489</strain>
    </source>
</reference>
<comment type="caution">
    <text evidence="2">The sequence shown here is derived from an EMBL/GenBank/DDBJ whole genome shotgun (WGS) entry which is preliminary data.</text>
</comment>
<proteinExistence type="predicted"/>
<dbReference type="EMBL" id="JBHSBM010000029">
    <property type="protein sequence ID" value="MFC4061446.1"/>
    <property type="molecule type" value="Genomic_DNA"/>
</dbReference>
<feature type="compositionally biased region" description="Basic and acidic residues" evidence="1">
    <location>
        <begin position="9"/>
        <end position="20"/>
    </location>
</feature>
<dbReference type="CDD" id="cd00093">
    <property type="entry name" value="HTH_XRE"/>
    <property type="match status" value="1"/>
</dbReference>
<dbReference type="Gene3D" id="1.10.260.40">
    <property type="entry name" value="lambda repressor-like DNA-binding domains"/>
    <property type="match status" value="1"/>
</dbReference>
<dbReference type="InterPro" id="IPR001387">
    <property type="entry name" value="Cro/C1-type_HTH"/>
</dbReference>
<gene>
    <name evidence="2" type="ORF">ACFOWE_24355</name>
</gene>
<dbReference type="RefSeq" id="WP_377291639.1">
    <property type="nucleotide sequence ID" value="NZ_JBHSBM010000029.1"/>
</dbReference>
<evidence type="ECO:0000256" key="1">
    <source>
        <dbReference type="SAM" id="MobiDB-lite"/>
    </source>
</evidence>
<name>A0ABV8IB99_9ACTN</name>
<keyword evidence="3" id="KW-1185">Reference proteome</keyword>
<evidence type="ECO:0000313" key="3">
    <source>
        <dbReference type="Proteomes" id="UP001595850"/>
    </source>
</evidence>
<feature type="region of interest" description="Disordered" evidence="1">
    <location>
        <begin position="1"/>
        <end position="20"/>
    </location>
</feature>